<comment type="caution">
    <text evidence="12">The sequence shown here is derived from an EMBL/GenBank/DDBJ whole genome shotgun (WGS) entry which is preliminary data.</text>
</comment>
<feature type="domain" description="Heme-copper oxidase subunit III family profile" evidence="11">
    <location>
        <begin position="1"/>
        <end position="63"/>
    </location>
</feature>
<dbReference type="Gene3D" id="1.20.120.80">
    <property type="entry name" value="Cytochrome c oxidase, subunit III, four-helix bundle"/>
    <property type="match status" value="1"/>
</dbReference>
<dbReference type="PANTHER" id="PTHR11403">
    <property type="entry name" value="CYTOCHROME C OXIDASE SUBUNIT III"/>
    <property type="match status" value="1"/>
</dbReference>
<dbReference type="SUPFAM" id="SSF81452">
    <property type="entry name" value="Cytochrome c oxidase subunit III-like"/>
    <property type="match status" value="1"/>
</dbReference>
<evidence type="ECO:0000256" key="9">
    <source>
        <dbReference type="RuleBase" id="RU003375"/>
    </source>
</evidence>
<evidence type="ECO:0000256" key="4">
    <source>
        <dbReference type="ARBA" id="ARBA00015944"/>
    </source>
</evidence>
<dbReference type="EMBL" id="JBJUIK010000002">
    <property type="protein sequence ID" value="KAL3534696.1"/>
    <property type="molecule type" value="Genomic_DNA"/>
</dbReference>
<dbReference type="Proteomes" id="UP001630127">
    <property type="component" value="Unassembled WGS sequence"/>
</dbReference>
<gene>
    <name evidence="12" type="ORF">ACH5RR_003157</name>
</gene>
<keyword evidence="13" id="KW-1185">Reference proteome</keyword>
<dbReference type="PANTHER" id="PTHR11403:SF7">
    <property type="entry name" value="CYTOCHROME C OXIDASE SUBUNIT 3"/>
    <property type="match status" value="1"/>
</dbReference>
<feature type="transmembrane region" description="Helical" evidence="10">
    <location>
        <begin position="224"/>
        <end position="242"/>
    </location>
</feature>
<keyword evidence="7 10" id="KW-1133">Transmembrane helix</keyword>
<accession>A0ABD3AUC7</accession>
<dbReference type="InterPro" id="IPR024791">
    <property type="entry name" value="Cyt_c/ubiquinol_Oxase_su3"/>
</dbReference>
<reference evidence="12 13" key="1">
    <citation type="submission" date="2024-11" db="EMBL/GenBank/DDBJ databases">
        <title>A near-complete genome assembly of Cinchona calisaya.</title>
        <authorList>
            <person name="Lian D.C."/>
            <person name="Zhao X.W."/>
            <person name="Wei L."/>
        </authorList>
    </citation>
    <scope>NUCLEOTIDE SEQUENCE [LARGE SCALE GENOMIC DNA]</scope>
    <source>
        <tissue evidence="12">Nenye</tissue>
    </source>
</reference>
<dbReference type="InterPro" id="IPR013833">
    <property type="entry name" value="Cyt_c_oxidase_su3_a-hlx"/>
</dbReference>
<keyword evidence="8 10" id="KW-0472">Membrane</keyword>
<dbReference type="InterPro" id="IPR000298">
    <property type="entry name" value="Cyt_c_oxidase-like_su3"/>
</dbReference>
<feature type="transmembrane region" description="Helical" evidence="10">
    <location>
        <begin position="20"/>
        <end position="42"/>
    </location>
</feature>
<proteinExistence type="inferred from homology"/>
<evidence type="ECO:0000256" key="2">
    <source>
        <dbReference type="ARBA" id="ARBA00010581"/>
    </source>
</evidence>
<evidence type="ECO:0000313" key="13">
    <source>
        <dbReference type="Proteomes" id="UP001630127"/>
    </source>
</evidence>
<dbReference type="PROSITE" id="PS50253">
    <property type="entry name" value="COX3"/>
    <property type="match status" value="1"/>
</dbReference>
<dbReference type="Pfam" id="PF00510">
    <property type="entry name" value="COX3"/>
    <property type="match status" value="1"/>
</dbReference>
<comment type="function">
    <text evidence="9">Component of the cytochrome c oxidase, the last enzyme in the mitochondrial electron transport chain which drives oxidative phosphorylation. The respiratory chain contains 3 multisubunit complexes succinate dehydrogenase (complex II, CII), ubiquinol-cytochrome c oxidoreductase (cytochrome b-c1 complex, complex III, CIII) and cytochrome c oxidase (complex IV, CIV), that cooperate to transfer electrons derived from NADH and succinate to molecular oxygen, creating an electrochemical gradient over the inner membrane that drives transmembrane transport and the ATP synthase. Cytochrome c oxidase is the component of the respiratory chain that catalyzes the reduction of oxygen to water. Electrons originating from reduced cytochrome c in the intermembrane space (IMS) are transferred via the dinuclear copper A center (CU(A)) of subunit 2 and heme A of subunit 1 to the active site in subunit 1, a binuclear center (BNC) formed by heme A3 and copper B (CU(B)). The BNC reduces molecular oxygen to 2 water molecules using 4 electrons from cytochrome c in the IMS and 4 protons from the mitochondrial matrix.</text>
</comment>
<name>A0ABD3AUC7_9GENT</name>
<evidence type="ECO:0000256" key="6">
    <source>
        <dbReference type="ARBA" id="ARBA00022967"/>
    </source>
</evidence>
<comment type="subcellular location">
    <subcellularLocation>
        <location evidence="1">Membrane</location>
        <topology evidence="1">Multi-pass membrane protein</topology>
    </subcellularLocation>
</comment>
<dbReference type="AlphaFoldDB" id="A0ABD3AUC7"/>
<evidence type="ECO:0000256" key="3">
    <source>
        <dbReference type="ARBA" id="ARBA00011164"/>
    </source>
</evidence>
<keyword evidence="6" id="KW-1278">Translocase</keyword>
<evidence type="ECO:0000256" key="10">
    <source>
        <dbReference type="SAM" id="Phobius"/>
    </source>
</evidence>
<evidence type="ECO:0000256" key="7">
    <source>
        <dbReference type="ARBA" id="ARBA00022989"/>
    </source>
</evidence>
<evidence type="ECO:0000259" key="11">
    <source>
        <dbReference type="PROSITE" id="PS50253"/>
    </source>
</evidence>
<dbReference type="InterPro" id="IPR035973">
    <property type="entry name" value="Cyt_c_oxidase_su3-like_sf"/>
</dbReference>
<protein>
    <recommendedName>
        <fullName evidence="4 9">Cytochrome c oxidase subunit 3</fullName>
    </recommendedName>
</protein>
<dbReference type="InterPro" id="IPR033945">
    <property type="entry name" value="Cyt_c_oxase_su3_dom"/>
</dbReference>
<comment type="similarity">
    <text evidence="2 9">Belongs to the cytochrome c oxidase subunit 3 family.</text>
</comment>
<keyword evidence="9" id="KW-0496">Mitochondrion</keyword>
<organism evidence="12 13">
    <name type="scientific">Cinchona calisaya</name>
    <dbReference type="NCBI Taxonomy" id="153742"/>
    <lineage>
        <taxon>Eukaryota</taxon>
        <taxon>Viridiplantae</taxon>
        <taxon>Streptophyta</taxon>
        <taxon>Embryophyta</taxon>
        <taxon>Tracheophyta</taxon>
        <taxon>Spermatophyta</taxon>
        <taxon>Magnoliopsida</taxon>
        <taxon>eudicotyledons</taxon>
        <taxon>Gunneridae</taxon>
        <taxon>Pentapetalae</taxon>
        <taxon>asterids</taxon>
        <taxon>lamiids</taxon>
        <taxon>Gentianales</taxon>
        <taxon>Rubiaceae</taxon>
        <taxon>Cinchonoideae</taxon>
        <taxon>Cinchoneae</taxon>
        <taxon>Cinchona</taxon>
    </lineage>
</organism>
<dbReference type="GO" id="GO:0016020">
    <property type="term" value="C:membrane"/>
    <property type="evidence" value="ECO:0007669"/>
    <property type="project" value="UniProtKB-SubCell"/>
</dbReference>
<evidence type="ECO:0000313" key="12">
    <source>
        <dbReference type="EMBL" id="KAL3534696.1"/>
    </source>
</evidence>
<dbReference type="CDD" id="cd01665">
    <property type="entry name" value="Cyt_c_Oxidase_III"/>
    <property type="match status" value="1"/>
</dbReference>
<comment type="subunit">
    <text evidence="3">Component of the cytochrome c oxidase (complex IV, CIV), a multisubunit enzyme composed of a catalytic core of 3 subunits and several supernumerary subunits. The complex exists as a monomer or a dimer and forms supercomplexes (SCs) in the inner mitochondrial membrane with ubiquinol-cytochrome c oxidoreductase (cytochrome b-c1 complex, complex III, CIII).</text>
</comment>
<evidence type="ECO:0000256" key="1">
    <source>
        <dbReference type="ARBA" id="ARBA00004141"/>
    </source>
</evidence>
<evidence type="ECO:0000256" key="5">
    <source>
        <dbReference type="ARBA" id="ARBA00022692"/>
    </source>
</evidence>
<keyword evidence="5 9" id="KW-0812">Transmembrane</keyword>
<sequence length="342" mass="38788">MEYYQAPFTISDSIYGSTFFLATGFHGFHVIIGTLFLIICGIRQYLGHLTKEHHVGFEAAAWYLRDYGRSCSPRNDPKLDLGLFEIVPFNRNQRCFLVSRFFSEQIEEPNGSNSSLAATKDIGFAFQKERSVLFELKARAFVELISKRTILGLILAQLSCVRYVGNSSLERSGEPQPSKQAYKHEVKMNSCFISGQSGIGRRLRKGISQAVSSVLVTPRKLVPFLFYFMLRLLLGEMAVYFLQAMNEAYFQNEMIKKEIRSYQRLTFIHYHYANVKLRKRDVPKAACFQLNNMAPPLAEAKCLKSALKNVASLGLSVQQSTSSGREGYRTYKSLPVLTEALS</sequence>
<evidence type="ECO:0000256" key="8">
    <source>
        <dbReference type="ARBA" id="ARBA00023136"/>
    </source>
</evidence>